<dbReference type="AlphaFoldDB" id="A0A562VEX5"/>
<dbReference type="HAMAP" id="MF_00092">
    <property type="entry name" value="MutS2"/>
    <property type="match status" value="1"/>
</dbReference>
<dbReference type="GO" id="GO:0004519">
    <property type="term" value="F:endonuclease activity"/>
    <property type="evidence" value="ECO:0007669"/>
    <property type="project" value="UniProtKB-UniRule"/>
</dbReference>
<gene>
    <name evidence="7" type="primary">mutS2</name>
    <name evidence="7" type="synonym">rqcU</name>
    <name evidence="10" type="ORF">JN12_03371</name>
</gene>
<sequence length="785" mass="86839">MSLETLRILEFDRILAWLATFAHCPATVAAIEEIRPFAGRWEIEERLGLVEEVRRLARFDTGLPLAGFEDVEPVLDLARPDGAVLNPVDLAVLLPLLRVGAAVARQLASRNDLPLLTALAGQLTGCPEILEALENSLDSEGGLLDSASRALFDLRTRKRQLTARIRKRLEEIVRERQTAIFLQDDFITQRNGRWVIPVRMDSKGMVPGVVHDVSNTGETAFMEPLEIIGLANELENLVAEEKGEMIRILRQLTGWVREESERISEEFRVVVALDLLASLARGADLLGAEAPEITEEPRLMVRDGRHPLLVLLQRERGGQNVVPLDLTLGGSSDGAPDRVMLITGPNTGGKTIAIKTVGLLLLMAQAGMPVPAAATSVFPVTSDLLADIGDEQSIQESLSTFSAHIRTISRILERADNRTVVLLDELGTGTDPNQGAAIACAVLEELHRRGSMVLATTHLIDIVAHVQRVPGMVNAAMEFDARTFTPLYRLKSGEPGQSHALATARRYGLPESVIERAEGMVGRLEAEFHDLLTDLKGQRQRHEALLADLERRERELVQQETLLAERRTEAERRLRESREKGLHEARELVSAARREINAILEEARRERSRTSRERLTAMEEQLTEQMQALHPEETLSLDRVREGDTVFVRPLGYDVTVLSVDRKQKRLRVRAGQLELAVAAADIAPSQRRDAPARERRRTAEAPAELPSDLNIIGQRVDAALAHVEKFLDQAALQGRGEVRIIHGKGTGALMRAVREILERHPLVEGARPGEAFEGGDGVTVVILR</sequence>
<feature type="coiled-coil region" evidence="8">
    <location>
        <begin position="532"/>
        <end position="620"/>
    </location>
</feature>
<dbReference type="SUPFAM" id="SSF160443">
    <property type="entry name" value="SMR domain-like"/>
    <property type="match status" value="1"/>
</dbReference>
<dbReference type="InterPro" id="IPR007696">
    <property type="entry name" value="DNA_mismatch_repair_MutS_core"/>
</dbReference>
<dbReference type="FunFam" id="3.40.50.300:FF:000830">
    <property type="entry name" value="Endonuclease MutS2"/>
    <property type="match status" value="1"/>
</dbReference>
<dbReference type="EMBL" id="VLLN01000027">
    <property type="protein sequence ID" value="TWJ16430.1"/>
    <property type="molecule type" value="Genomic_DNA"/>
</dbReference>
<evidence type="ECO:0000313" key="10">
    <source>
        <dbReference type="EMBL" id="TWJ16430.1"/>
    </source>
</evidence>
<dbReference type="InterPro" id="IPR027417">
    <property type="entry name" value="P-loop_NTPase"/>
</dbReference>
<dbReference type="Pfam" id="PF01713">
    <property type="entry name" value="Smr"/>
    <property type="match status" value="1"/>
</dbReference>
<dbReference type="NCBIfam" id="TIGR01069">
    <property type="entry name" value="mutS2"/>
    <property type="match status" value="1"/>
</dbReference>
<proteinExistence type="inferred from homology"/>
<dbReference type="SUPFAM" id="SSF48334">
    <property type="entry name" value="DNA repair protein MutS, domain III"/>
    <property type="match status" value="1"/>
</dbReference>
<dbReference type="SUPFAM" id="SSF52540">
    <property type="entry name" value="P-loop containing nucleoside triphosphate hydrolases"/>
    <property type="match status" value="1"/>
</dbReference>
<dbReference type="PANTHER" id="PTHR48466:SF2">
    <property type="entry name" value="OS10G0509000 PROTEIN"/>
    <property type="match status" value="1"/>
</dbReference>
<dbReference type="EC" id="3.6.4.-" evidence="7"/>
<dbReference type="Proteomes" id="UP000319449">
    <property type="component" value="Unassembled WGS sequence"/>
</dbReference>
<dbReference type="PIRSF" id="PIRSF005814">
    <property type="entry name" value="MutS_YshD"/>
    <property type="match status" value="1"/>
</dbReference>
<keyword evidence="1 7" id="KW-0699">rRNA-binding</keyword>
<dbReference type="GO" id="GO:0019843">
    <property type="term" value="F:rRNA binding"/>
    <property type="evidence" value="ECO:0007669"/>
    <property type="project" value="UniProtKB-UniRule"/>
</dbReference>
<dbReference type="GO" id="GO:0005524">
    <property type="term" value="F:ATP binding"/>
    <property type="evidence" value="ECO:0007669"/>
    <property type="project" value="UniProtKB-UniRule"/>
</dbReference>
<dbReference type="InterPro" id="IPR045076">
    <property type="entry name" value="MutS"/>
</dbReference>
<dbReference type="OrthoDB" id="9808166at2"/>
<dbReference type="SMART" id="SM00533">
    <property type="entry name" value="MUTSd"/>
    <property type="match status" value="1"/>
</dbReference>
<dbReference type="PROSITE" id="PS50828">
    <property type="entry name" value="SMR"/>
    <property type="match status" value="1"/>
</dbReference>
<protein>
    <recommendedName>
        <fullName evidence="7">Endonuclease MutS2</fullName>
        <ecNumber evidence="7">3.1.-.-</ecNumber>
    </recommendedName>
    <alternativeName>
        <fullName evidence="7">Ribosome-associated protein quality control-upstream factor</fullName>
        <shortName evidence="7">RQC-upstream factor</shortName>
        <shortName evidence="7">RqcU</shortName>
        <ecNumber evidence="7">3.6.4.-</ecNumber>
    </alternativeName>
</protein>
<accession>A0A562VEX5</accession>
<keyword evidence="3 7" id="KW-0378">Hydrolase</keyword>
<evidence type="ECO:0000256" key="8">
    <source>
        <dbReference type="SAM" id="Coils"/>
    </source>
</evidence>
<dbReference type="InterPro" id="IPR036063">
    <property type="entry name" value="Smr_dom_sf"/>
</dbReference>
<comment type="caution">
    <text evidence="10">The sequence shown here is derived from an EMBL/GenBank/DDBJ whole genome shotgun (WGS) entry which is preliminary data.</text>
</comment>
<keyword evidence="11" id="KW-1185">Reference proteome</keyword>
<dbReference type="GO" id="GO:0030983">
    <property type="term" value="F:mismatched DNA binding"/>
    <property type="evidence" value="ECO:0007669"/>
    <property type="project" value="InterPro"/>
</dbReference>
<dbReference type="SMART" id="SM00463">
    <property type="entry name" value="SMR"/>
    <property type="match status" value="1"/>
</dbReference>
<evidence type="ECO:0000313" key="11">
    <source>
        <dbReference type="Proteomes" id="UP000319449"/>
    </source>
</evidence>
<dbReference type="GO" id="GO:0006298">
    <property type="term" value="P:mismatch repair"/>
    <property type="evidence" value="ECO:0007669"/>
    <property type="project" value="InterPro"/>
</dbReference>
<organism evidence="10 11">
    <name type="scientific">Geobacter argillaceus</name>
    <dbReference type="NCBI Taxonomy" id="345631"/>
    <lineage>
        <taxon>Bacteria</taxon>
        <taxon>Pseudomonadati</taxon>
        <taxon>Thermodesulfobacteriota</taxon>
        <taxon>Desulfuromonadia</taxon>
        <taxon>Geobacterales</taxon>
        <taxon>Geobacteraceae</taxon>
        <taxon>Geobacter</taxon>
    </lineage>
</organism>
<evidence type="ECO:0000259" key="9">
    <source>
        <dbReference type="PROSITE" id="PS50828"/>
    </source>
</evidence>
<evidence type="ECO:0000256" key="3">
    <source>
        <dbReference type="ARBA" id="ARBA00022801"/>
    </source>
</evidence>
<feature type="domain" description="Smr" evidence="9">
    <location>
        <begin position="710"/>
        <end position="785"/>
    </location>
</feature>
<comment type="function">
    <text evidence="7">Endonuclease that is involved in the suppression of homologous recombination and thus may have a key role in the control of bacterial genetic diversity.</text>
</comment>
<evidence type="ECO:0000256" key="2">
    <source>
        <dbReference type="ARBA" id="ARBA00022741"/>
    </source>
</evidence>
<keyword evidence="7" id="KW-0540">Nuclease</keyword>
<dbReference type="GO" id="GO:0045910">
    <property type="term" value="P:negative regulation of DNA recombination"/>
    <property type="evidence" value="ECO:0007669"/>
    <property type="project" value="InterPro"/>
</dbReference>
<keyword evidence="6 7" id="KW-0238">DNA-binding</keyword>
<dbReference type="GO" id="GO:0072344">
    <property type="term" value="P:rescue of stalled ribosome"/>
    <property type="evidence" value="ECO:0007669"/>
    <property type="project" value="UniProtKB-UniRule"/>
</dbReference>
<dbReference type="Gene3D" id="3.40.50.300">
    <property type="entry name" value="P-loop containing nucleotide triphosphate hydrolases"/>
    <property type="match status" value="1"/>
</dbReference>
<comment type="subunit">
    <text evidence="7">Homodimer. Binds to stalled ribosomes, contacting rRNA.</text>
</comment>
<evidence type="ECO:0000256" key="5">
    <source>
        <dbReference type="ARBA" id="ARBA00022884"/>
    </source>
</evidence>
<dbReference type="InterPro" id="IPR002625">
    <property type="entry name" value="Smr_dom"/>
</dbReference>
<evidence type="ECO:0000256" key="6">
    <source>
        <dbReference type="ARBA" id="ARBA00023125"/>
    </source>
</evidence>
<keyword evidence="2 7" id="KW-0547">Nucleotide-binding</keyword>
<keyword evidence="4 7" id="KW-0067">ATP-binding</keyword>
<dbReference type="EC" id="3.1.-.-" evidence="7"/>
<comment type="function">
    <text evidence="7">Acts as a ribosome collision sensor, splitting the ribosome into its 2 subunits. Detects stalled/collided 70S ribosomes which it binds and splits by an ATP-hydrolysis driven conformational change. Acts upstream of the ribosome quality control system (RQC), a ribosome-associated complex that mediates the extraction of incompletely synthesized nascent chains from stalled ribosomes and their subsequent degradation. Probably generates substrates for RQC.</text>
</comment>
<dbReference type="InterPro" id="IPR000432">
    <property type="entry name" value="DNA_mismatch_repair_MutS_C"/>
</dbReference>
<dbReference type="InterPro" id="IPR005747">
    <property type="entry name" value="MutS2"/>
</dbReference>
<reference evidence="10 11" key="1">
    <citation type="submission" date="2019-07" db="EMBL/GenBank/DDBJ databases">
        <title>Genomic Encyclopedia of Archaeal and Bacterial Type Strains, Phase II (KMG-II): from individual species to whole genera.</title>
        <authorList>
            <person name="Goeker M."/>
        </authorList>
    </citation>
    <scope>NUCLEOTIDE SEQUENCE [LARGE SCALE GENOMIC DNA]</scope>
    <source>
        <strain evidence="10 11">ATCC BAA-1139</strain>
    </source>
</reference>
<evidence type="ECO:0000256" key="1">
    <source>
        <dbReference type="ARBA" id="ARBA00022730"/>
    </source>
</evidence>
<feature type="binding site" evidence="7">
    <location>
        <begin position="344"/>
        <end position="351"/>
    </location>
    <ligand>
        <name>ATP</name>
        <dbReference type="ChEBI" id="CHEBI:30616"/>
    </ligand>
</feature>
<dbReference type="SMART" id="SM00534">
    <property type="entry name" value="MUTSac"/>
    <property type="match status" value="1"/>
</dbReference>
<name>A0A562VEX5_9BACT</name>
<dbReference type="Gene3D" id="3.30.1370.110">
    <property type="match status" value="1"/>
</dbReference>
<dbReference type="InterPro" id="IPR036187">
    <property type="entry name" value="DNA_mismatch_repair_MutS_sf"/>
</dbReference>
<dbReference type="RefSeq" id="WP_145024909.1">
    <property type="nucleotide sequence ID" value="NZ_VLLN01000027.1"/>
</dbReference>
<evidence type="ECO:0000256" key="7">
    <source>
        <dbReference type="HAMAP-Rule" id="MF_00092"/>
    </source>
</evidence>
<evidence type="ECO:0000256" key="4">
    <source>
        <dbReference type="ARBA" id="ARBA00022840"/>
    </source>
</evidence>
<dbReference type="PANTHER" id="PTHR48466">
    <property type="entry name" value="OS10G0509000 PROTEIN-RELATED"/>
    <property type="match status" value="1"/>
</dbReference>
<comment type="similarity">
    <text evidence="7">Belongs to the DNA mismatch repair MutS family. MutS2 subfamily.</text>
</comment>
<dbReference type="GO" id="GO:0016887">
    <property type="term" value="F:ATP hydrolysis activity"/>
    <property type="evidence" value="ECO:0007669"/>
    <property type="project" value="InterPro"/>
</dbReference>
<keyword evidence="5 7" id="KW-0694">RNA-binding</keyword>
<dbReference type="GO" id="GO:0043023">
    <property type="term" value="F:ribosomal large subunit binding"/>
    <property type="evidence" value="ECO:0007669"/>
    <property type="project" value="UniProtKB-UniRule"/>
</dbReference>
<dbReference type="Pfam" id="PF00488">
    <property type="entry name" value="MutS_V"/>
    <property type="match status" value="1"/>
</dbReference>
<keyword evidence="8" id="KW-0175">Coiled coil</keyword>
<dbReference type="GO" id="GO:0140664">
    <property type="term" value="F:ATP-dependent DNA damage sensor activity"/>
    <property type="evidence" value="ECO:0007669"/>
    <property type="project" value="InterPro"/>
</dbReference>
<keyword evidence="7" id="KW-0255">Endonuclease</keyword>